<evidence type="ECO:0000313" key="1">
    <source>
        <dbReference type="EMBL" id="CAE6493349.1"/>
    </source>
</evidence>
<proteinExistence type="predicted"/>
<gene>
    <name evidence="1" type="ORF">NMYAN_120124</name>
</gene>
<evidence type="ECO:0000313" key="2">
    <source>
        <dbReference type="Proteomes" id="UP000601736"/>
    </source>
</evidence>
<sequence length="63" mass="7229">MSSRIIGKARNFQPEFTVNLTSHLQNNATLQGRIALIFCLAFNLELVEILAKKRISTYQYETL</sequence>
<dbReference type="EMBL" id="CAJNAP010000004">
    <property type="protein sequence ID" value="CAE6493349.1"/>
    <property type="molecule type" value="Genomic_DNA"/>
</dbReference>
<comment type="caution">
    <text evidence="1">The sequence shown here is derived from an EMBL/GenBank/DDBJ whole genome shotgun (WGS) entry which is preliminary data.</text>
</comment>
<reference evidence="1" key="1">
    <citation type="submission" date="2021-02" db="EMBL/GenBank/DDBJ databases">
        <authorList>
            <person name="Han P."/>
        </authorList>
    </citation>
    <scope>NUCLEOTIDE SEQUENCE</scope>
    <source>
        <strain evidence="1">Nitrosomonas nitrosa 18-3D</strain>
    </source>
</reference>
<name>A0A8H9D850_9PROT</name>
<dbReference type="Proteomes" id="UP000601736">
    <property type="component" value="Unassembled WGS sequence"/>
</dbReference>
<organism evidence="1 2">
    <name type="scientific">Nitrosomonas nitrosa</name>
    <dbReference type="NCBI Taxonomy" id="52442"/>
    <lineage>
        <taxon>Bacteria</taxon>
        <taxon>Pseudomonadati</taxon>
        <taxon>Pseudomonadota</taxon>
        <taxon>Betaproteobacteria</taxon>
        <taxon>Nitrosomonadales</taxon>
        <taxon>Nitrosomonadaceae</taxon>
        <taxon>Nitrosomonas</taxon>
    </lineage>
</organism>
<dbReference type="AlphaFoldDB" id="A0A8H9D850"/>
<protein>
    <submittedName>
        <fullName evidence="1">Uncharacterized protein</fullName>
    </submittedName>
</protein>
<accession>A0A8H9D850</accession>